<sequence length="586" mass="65345">MSRFHVSHRFVGLSLALVIAGCTVGTQSFAEPPATLSTLAGPLLPKEPFQSETSYQLYNTLVAEMLIRQGKIKQAAQHYVLAVGQSKDQALAKRATEVAIQAGEPVLAKAALDQWASLEPDTVEVHQYRALLNAQLGNYDLAVEDVVWVRDYMQKKEGHGFEYVVSLLALDAGAANAYEVIKRYAEKVESTPKVQLVLATFALNANKMEAVLASTESVQTSGDAAQKEEAVRLRAKALLSLERVSEALTTLEPYAKTTKNQELKLEYGRMLIMADRRDDARPIYKQLYAEQPDNADILYTLGLLHLEQDEFVFAEPLMKKLLDIPERKYEASYFLAQIYEGQKRIDEALKAYDEALNGDFARDAIGRKSALLHKEQGLPAAQAWLDSLLEKATLPEQKVTALMAKGQLLHDAGQYQPAIDLFNKAEEFASKKRDILYARSLSYDRMGKVEQAEKDLREILQLDPKDADALNALGYMLVVSTTRYQDAYDLIKQALDLRPDNPAVMDSMGWALFKKGDAKGAEEWLRKAHDKMPDPEIGAHLVEVLSVNGKIEEARTLLKAMLAKYPDDKQLVDVKQRIAALADQTN</sequence>
<organism evidence="5 6">
    <name type="scientific">Thiothrix eikelboomii</name>
    <dbReference type="NCBI Taxonomy" id="92487"/>
    <lineage>
        <taxon>Bacteria</taxon>
        <taxon>Pseudomonadati</taxon>
        <taxon>Pseudomonadota</taxon>
        <taxon>Gammaproteobacteria</taxon>
        <taxon>Thiotrichales</taxon>
        <taxon>Thiotrichaceae</taxon>
        <taxon>Thiothrix</taxon>
    </lineage>
</organism>
<feature type="signal peptide" evidence="4">
    <location>
        <begin position="1"/>
        <end position="30"/>
    </location>
</feature>
<dbReference type="PANTHER" id="PTHR44858:SF1">
    <property type="entry name" value="UDP-N-ACETYLGLUCOSAMINE--PEPTIDE N-ACETYLGLUCOSAMINYLTRANSFERASE SPINDLY-RELATED"/>
    <property type="match status" value="1"/>
</dbReference>
<evidence type="ECO:0000313" key="5">
    <source>
        <dbReference type="EMBL" id="SKA92515.1"/>
    </source>
</evidence>
<dbReference type="InterPro" id="IPR019734">
    <property type="entry name" value="TPR_rpt"/>
</dbReference>
<name>A0A1T4XTV5_9GAMM</name>
<evidence type="ECO:0000256" key="1">
    <source>
        <dbReference type="ARBA" id="ARBA00022737"/>
    </source>
</evidence>
<reference evidence="5 6" key="1">
    <citation type="submission" date="2017-02" db="EMBL/GenBank/DDBJ databases">
        <authorList>
            <person name="Peterson S.W."/>
        </authorList>
    </citation>
    <scope>NUCLEOTIDE SEQUENCE [LARGE SCALE GENOMIC DNA]</scope>
    <source>
        <strain evidence="5 6">ATCC 49788</strain>
    </source>
</reference>
<dbReference type="EMBL" id="FUYB01000022">
    <property type="protein sequence ID" value="SKA92515.1"/>
    <property type="molecule type" value="Genomic_DNA"/>
</dbReference>
<dbReference type="SUPFAM" id="SSF48452">
    <property type="entry name" value="TPR-like"/>
    <property type="match status" value="3"/>
</dbReference>
<dbReference type="STRING" id="92487.SAMN02745130_03386"/>
<dbReference type="Proteomes" id="UP000190460">
    <property type="component" value="Unassembled WGS sequence"/>
</dbReference>
<dbReference type="PANTHER" id="PTHR44858">
    <property type="entry name" value="TETRATRICOPEPTIDE REPEAT PROTEIN 6"/>
    <property type="match status" value="1"/>
</dbReference>
<protein>
    <submittedName>
        <fullName evidence="5">Flp pilus assembly protein TadD, contains TPR repeats</fullName>
    </submittedName>
</protein>
<dbReference type="InterPro" id="IPR011990">
    <property type="entry name" value="TPR-like_helical_dom_sf"/>
</dbReference>
<evidence type="ECO:0000313" key="6">
    <source>
        <dbReference type="Proteomes" id="UP000190460"/>
    </source>
</evidence>
<proteinExistence type="predicted"/>
<dbReference type="Pfam" id="PF13429">
    <property type="entry name" value="TPR_15"/>
    <property type="match status" value="1"/>
</dbReference>
<keyword evidence="2 3" id="KW-0802">TPR repeat</keyword>
<accession>A0A1T4XTV5</accession>
<dbReference type="AlphaFoldDB" id="A0A1T4XTV5"/>
<dbReference type="InterPro" id="IPR050498">
    <property type="entry name" value="Ycf3"/>
</dbReference>
<evidence type="ECO:0000256" key="3">
    <source>
        <dbReference type="PROSITE-ProRule" id="PRU00339"/>
    </source>
</evidence>
<dbReference type="PROSITE" id="PS50005">
    <property type="entry name" value="TPR"/>
    <property type="match status" value="1"/>
</dbReference>
<dbReference type="SMART" id="SM00028">
    <property type="entry name" value="TPR"/>
    <property type="match status" value="7"/>
</dbReference>
<keyword evidence="4" id="KW-0732">Signal</keyword>
<gene>
    <name evidence="5" type="ORF">SAMN02745130_03386</name>
</gene>
<evidence type="ECO:0000256" key="2">
    <source>
        <dbReference type="ARBA" id="ARBA00022803"/>
    </source>
</evidence>
<evidence type="ECO:0000256" key="4">
    <source>
        <dbReference type="SAM" id="SignalP"/>
    </source>
</evidence>
<feature type="repeat" description="TPR" evidence="3">
    <location>
        <begin position="433"/>
        <end position="466"/>
    </location>
</feature>
<dbReference type="Gene3D" id="1.25.40.10">
    <property type="entry name" value="Tetratricopeptide repeat domain"/>
    <property type="match status" value="3"/>
</dbReference>
<dbReference type="PROSITE" id="PS51257">
    <property type="entry name" value="PROKAR_LIPOPROTEIN"/>
    <property type="match status" value="1"/>
</dbReference>
<dbReference type="OrthoDB" id="7637125at2"/>
<keyword evidence="6" id="KW-1185">Reference proteome</keyword>
<feature type="chain" id="PRO_5012707556" evidence="4">
    <location>
        <begin position="31"/>
        <end position="586"/>
    </location>
</feature>
<keyword evidence="1" id="KW-0677">Repeat</keyword>
<dbReference type="RefSeq" id="WP_159448665.1">
    <property type="nucleotide sequence ID" value="NZ_FUYB01000022.1"/>
</dbReference>